<evidence type="ECO:0000256" key="4">
    <source>
        <dbReference type="ARBA" id="ARBA00022692"/>
    </source>
</evidence>
<dbReference type="AlphaFoldDB" id="A0AAW2FM37"/>
<dbReference type="PANTHER" id="PTHR21137">
    <property type="entry name" value="ODORANT RECEPTOR"/>
    <property type="match status" value="1"/>
</dbReference>
<dbReference type="GO" id="GO:0007165">
    <property type="term" value="P:signal transduction"/>
    <property type="evidence" value="ECO:0007669"/>
    <property type="project" value="UniProtKB-KW"/>
</dbReference>
<reference evidence="11 12" key="1">
    <citation type="submission" date="2023-03" db="EMBL/GenBank/DDBJ databases">
        <title>High recombination rates correlate with genetic variation in Cardiocondyla obscurior ants.</title>
        <authorList>
            <person name="Errbii M."/>
        </authorList>
    </citation>
    <scope>NUCLEOTIDE SEQUENCE [LARGE SCALE GENOMIC DNA]</scope>
    <source>
        <strain evidence="11">Alpha-2009</strain>
        <tissue evidence="11">Whole body</tissue>
    </source>
</reference>
<evidence type="ECO:0000313" key="11">
    <source>
        <dbReference type="EMBL" id="KAL0116243.1"/>
    </source>
</evidence>
<evidence type="ECO:0000256" key="1">
    <source>
        <dbReference type="ARBA" id="ARBA00004651"/>
    </source>
</evidence>
<evidence type="ECO:0000256" key="9">
    <source>
        <dbReference type="ARBA" id="ARBA00023224"/>
    </source>
</evidence>
<organism evidence="11 12">
    <name type="scientific">Cardiocondyla obscurior</name>
    <dbReference type="NCBI Taxonomy" id="286306"/>
    <lineage>
        <taxon>Eukaryota</taxon>
        <taxon>Metazoa</taxon>
        <taxon>Ecdysozoa</taxon>
        <taxon>Arthropoda</taxon>
        <taxon>Hexapoda</taxon>
        <taxon>Insecta</taxon>
        <taxon>Pterygota</taxon>
        <taxon>Neoptera</taxon>
        <taxon>Endopterygota</taxon>
        <taxon>Hymenoptera</taxon>
        <taxon>Apocrita</taxon>
        <taxon>Aculeata</taxon>
        <taxon>Formicoidea</taxon>
        <taxon>Formicidae</taxon>
        <taxon>Myrmicinae</taxon>
        <taxon>Cardiocondyla</taxon>
    </lineage>
</organism>
<keyword evidence="6 10" id="KW-1133">Transmembrane helix</keyword>
<dbReference type="InterPro" id="IPR004117">
    <property type="entry name" value="7tm6_olfct_rcpt"/>
</dbReference>
<dbReference type="Proteomes" id="UP001430953">
    <property type="component" value="Unassembled WGS sequence"/>
</dbReference>
<keyword evidence="7 10" id="KW-0472">Membrane</keyword>
<dbReference type="GO" id="GO:0004984">
    <property type="term" value="F:olfactory receptor activity"/>
    <property type="evidence" value="ECO:0007669"/>
    <property type="project" value="InterPro"/>
</dbReference>
<keyword evidence="9" id="KW-0807">Transducer</keyword>
<evidence type="ECO:0000313" key="12">
    <source>
        <dbReference type="Proteomes" id="UP001430953"/>
    </source>
</evidence>
<feature type="transmembrane region" description="Helical" evidence="10">
    <location>
        <begin position="106"/>
        <end position="129"/>
    </location>
</feature>
<keyword evidence="3" id="KW-0716">Sensory transduction</keyword>
<comment type="subcellular location">
    <subcellularLocation>
        <location evidence="1">Cell membrane</location>
        <topology evidence="1">Multi-pass membrane protein</topology>
    </subcellularLocation>
</comment>
<dbReference type="GO" id="GO:0005549">
    <property type="term" value="F:odorant binding"/>
    <property type="evidence" value="ECO:0007669"/>
    <property type="project" value="InterPro"/>
</dbReference>
<proteinExistence type="predicted"/>
<keyword evidence="2" id="KW-1003">Cell membrane</keyword>
<evidence type="ECO:0000256" key="8">
    <source>
        <dbReference type="ARBA" id="ARBA00023170"/>
    </source>
</evidence>
<evidence type="ECO:0000256" key="10">
    <source>
        <dbReference type="SAM" id="Phobius"/>
    </source>
</evidence>
<dbReference type="Pfam" id="PF02949">
    <property type="entry name" value="7tm_6"/>
    <property type="match status" value="1"/>
</dbReference>
<accession>A0AAW2FM37</accession>
<dbReference type="EMBL" id="JADYXP020000010">
    <property type="protein sequence ID" value="KAL0116243.1"/>
    <property type="molecule type" value="Genomic_DNA"/>
</dbReference>
<evidence type="ECO:0000256" key="5">
    <source>
        <dbReference type="ARBA" id="ARBA00022725"/>
    </source>
</evidence>
<protein>
    <submittedName>
        <fullName evidence="11">Uncharacterized protein</fullName>
    </submittedName>
</protein>
<gene>
    <name evidence="11" type="ORF">PUN28_011227</name>
</gene>
<evidence type="ECO:0000256" key="7">
    <source>
        <dbReference type="ARBA" id="ARBA00023136"/>
    </source>
</evidence>
<comment type="caution">
    <text evidence="11">The sequence shown here is derived from an EMBL/GenBank/DDBJ whole genome shotgun (WGS) entry which is preliminary data.</text>
</comment>
<evidence type="ECO:0000256" key="6">
    <source>
        <dbReference type="ARBA" id="ARBA00022989"/>
    </source>
</evidence>
<evidence type="ECO:0000256" key="3">
    <source>
        <dbReference type="ARBA" id="ARBA00022606"/>
    </source>
</evidence>
<keyword evidence="12" id="KW-1185">Reference proteome</keyword>
<feature type="transmembrane region" description="Helical" evidence="10">
    <location>
        <begin position="135"/>
        <end position="158"/>
    </location>
</feature>
<evidence type="ECO:0000256" key="2">
    <source>
        <dbReference type="ARBA" id="ARBA00022475"/>
    </source>
</evidence>
<dbReference type="GO" id="GO:0005886">
    <property type="term" value="C:plasma membrane"/>
    <property type="evidence" value="ECO:0007669"/>
    <property type="project" value="UniProtKB-SubCell"/>
</dbReference>
<keyword evidence="5" id="KW-0552">Olfaction</keyword>
<sequence>MSIILMSLFTAFPTRNLTYKTWVPYNYSHPAIYFLTYCHQLVGMAASGIVNVGCESVICGLLLHICCQFEILEYRLTKLQDNEKILRDCVNHHNRIYKYAYTINHLFVRIIGLQFAVSMFVLCSNLYRIAMATDIAVFVSLMMYTGAILAQIFIYCWFGNEVKVKSQCRAHPIQSPPNVKSTQCRKVETSLYLEALINYNNFDGVLPVHLLL</sequence>
<dbReference type="PANTHER" id="PTHR21137:SF35">
    <property type="entry name" value="ODORANT RECEPTOR 19A-RELATED"/>
    <property type="match status" value="1"/>
</dbReference>
<name>A0AAW2FM37_9HYME</name>
<keyword evidence="4 10" id="KW-0812">Transmembrane</keyword>
<keyword evidence="8" id="KW-0675">Receptor</keyword>